<reference evidence="3 4" key="1">
    <citation type="submission" date="2024-08" db="EMBL/GenBank/DDBJ databases">
        <title>Gnathostoma spinigerum genome.</title>
        <authorList>
            <person name="Gonzalez-Bertolin B."/>
            <person name="Monzon S."/>
            <person name="Zaballos A."/>
            <person name="Jimenez P."/>
            <person name="Dekumyoy P."/>
            <person name="Varona S."/>
            <person name="Cuesta I."/>
            <person name="Sumanam S."/>
            <person name="Adisakwattana P."/>
            <person name="Gasser R.B."/>
            <person name="Hernandez-Gonzalez A."/>
            <person name="Young N.D."/>
            <person name="Perteguer M.J."/>
        </authorList>
    </citation>
    <scope>NUCLEOTIDE SEQUENCE [LARGE SCALE GENOMIC DNA]</scope>
    <source>
        <strain evidence="3">AL3</strain>
        <tissue evidence="3">Liver</tissue>
    </source>
</reference>
<name>A0ABD6F002_9BILA</name>
<sequence>MNNEYESSWCERKPDIGAHRYDESSGYISGVHAFTPRQPYSNEQSTYVESYGAAVKAYYDSNTGTGMTGPNASNYQGQFHPSNVRGTFPSRSLGRGMRGGMPPNPVIPKGRGRPFMSAGSGPVVKKKKYSAEGKTAISVVHELYPECRDKFVFEPVSTDPRVPRFACSVTVNGQTFRAEGTNKKIAKQMVGEEVIKKLRPDLQCNMGFASQIEAKKLANIKRCQAALGSVSAAPKPAKTAKTMEEPAEKATSLVEYFTRMCKVQEKKSGVRYNPVFKITPVVDDGNKKPHEKKFK</sequence>
<keyword evidence="1" id="KW-0694">RNA-binding</keyword>
<dbReference type="SUPFAM" id="SSF54768">
    <property type="entry name" value="dsRNA-binding domain-like"/>
    <property type="match status" value="1"/>
</dbReference>
<gene>
    <name evidence="3" type="ORF">AB6A40_009021</name>
</gene>
<protein>
    <recommendedName>
        <fullName evidence="2">DRBM domain-containing protein</fullName>
    </recommendedName>
</protein>
<evidence type="ECO:0000313" key="4">
    <source>
        <dbReference type="Proteomes" id="UP001608902"/>
    </source>
</evidence>
<dbReference type="PROSITE" id="PS50137">
    <property type="entry name" value="DS_RBD"/>
    <property type="match status" value="1"/>
</dbReference>
<accession>A0ABD6F002</accession>
<dbReference type="Proteomes" id="UP001608902">
    <property type="component" value="Unassembled WGS sequence"/>
</dbReference>
<dbReference type="SMART" id="SM00358">
    <property type="entry name" value="DSRM"/>
    <property type="match status" value="1"/>
</dbReference>
<dbReference type="EMBL" id="JBGFUD010008986">
    <property type="protein sequence ID" value="MFH4982312.1"/>
    <property type="molecule type" value="Genomic_DNA"/>
</dbReference>
<evidence type="ECO:0000256" key="1">
    <source>
        <dbReference type="PROSITE-ProRule" id="PRU00266"/>
    </source>
</evidence>
<organism evidence="3 4">
    <name type="scientific">Gnathostoma spinigerum</name>
    <dbReference type="NCBI Taxonomy" id="75299"/>
    <lineage>
        <taxon>Eukaryota</taxon>
        <taxon>Metazoa</taxon>
        <taxon>Ecdysozoa</taxon>
        <taxon>Nematoda</taxon>
        <taxon>Chromadorea</taxon>
        <taxon>Rhabditida</taxon>
        <taxon>Spirurina</taxon>
        <taxon>Gnathostomatomorpha</taxon>
        <taxon>Gnathostomatoidea</taxon>
        <taxon>Gnathostomatidae</taxon>
        <taxon>Gnathostoma</taxon>
    </lineage>
</organism>
<comment type="caution">
    <text evidence="3">The sequence shown here is derived from an EMBL/GenBank/DDBJ whole genome shotgun (WGS) entry which is preliminary data.</text>
</comment>
<dbReference type="Gene3D" id="3.30.160.20">
    <property type="match status" value="1"/>
</dbReference>
<dbReference type="InterPro" id="IPR014720">
    <property type="entry name" value="dsRBD_dom"/>
</dbReference>
<dbReference type="AlphaFoldDB" id="A0ABD6F002"/>
<keyword evidence="4" id="KW-1185">Reference proteome</keyword>
<evidence type="ECO:0000313" key="3">
    <source>
        <dbReference type="EMBL" id="MFH4982312.1"/>
    </source>
</evidence>
<evidence type="ECO:0000259" key="2">
    <source>
        <dbReference type="PROSITE" id="PS50137"/>
    </source>
</evidence>
<dbReference type="GO" id="GO:0003723">
    <property type="term" value="F:RNA binding"/>
    <property type="evidence" value="ECO:0007669"/>
    <property type="project" value="UniProtKB-UniRule"/>
</dbReference>
<dbReference type="Pfam" id="PF00035">
    <property type="entry name" value="dsrm"/>
    <property type="match status" value="1"/>
</dbReference>
<proteinExistence type="predicted"/>
<feature type="domain" description="DRBM" evidence="2">
    <location>
        <begin position="121"/>
        <end position="200"/>
    </location>
</feature>